<accession>A0A0F9MWL7</accession>
<dbReference type="AlphaFoldDB" id="A0A0F9MWL7"/>
<sequence>MKRLDELVAMRAKLVRWSVEVINIMESNQPFIPAIAQAVIKEMRAEIVRIDLEVLDIHDAEYEVLKRRLLKHCVAPRPYTSPLKEDEIPF</sequence>
<organism evidence="1">
    <name type="scientific">marine sediment metagenome</name>
    <dbReference type="NCBI Taxonomy" id="412755"/>
    <lineage>
        <taxon>unclassified sequences</taxon>
        <taxon>metagenomes</taxon>
        <taxon>ecological metagenomes</taxon>
    </lineage>
</organism>
<name>A0A0F9MWL7_9ZZZZ</name>
<reference evidence="1" key="1">
    <citation type="journal article" date="2015" name="Nature">
        <title>Complex archaea that bridge the gap between prokaryotes and eukaryotes.</title>
        <authorList>
            <person name="Spang A."/>
            <person name="Saw J.H."/>
            <person name="Jorgensen S.L."/>
            <person name="Zaremba-Niedzwiedzka K."/>
            <person name="Martijn J."/>
            <person name="Lind A.E."/>
            <person name="van Eijk R."/>
            <person name="Schleper C."/>
            <person name="Guy L."/>
            <person name="Ettema T.J."/>
        </authorList>
    </citation>
    <scope>NUCLEOTIDE SEQUENCE</scope>
</reference>
<protein>
    <submittedName>
        <fullName evidence="1">Uncharacterized protein</fullName>
    </submittedName>
</protein>
<gene>
    <name evidence="1" type="ORF">LCGC14_1333910</name>
</gene>
<dbReference type="EMBL" id="LAZR01008090">
    <property type="protein sequence ID" value="KKM81035.1"/>
    <property type="molecule type" value="Genomic_DNA"/>
</dbReference>
<proteinExistence type="predicted"/>
<comment type="caution">
    <text evidence="1">The sequence shown here is derived from an EMBL/GenBank/DDBJ whole genome shotgun (WGS) entry which is preliminary data.</text>
</comment>
<evidence type="ECO:0000313" key="1">
    <source>
        <dbReference type="EMBL" id="KKM81035.1"/>
    </source>
</evidence>